<reference evidence="2 3" key="1">
    <citation type="journal article" date="2017" name="Nat. Microbiol.">
        <title>Natural product diversity associated with the nematode symbionts Photorhabdus and Xenorhabdus.</title>
        <authorList>
            <person name="Tobias N.J."/>
            <person name="Wolff H."/>
            <person name="Djahanschiri B."/>
            <person name="Grundmann F."/>
            <person name="Kronenwerth M."/>
            <person name="Shi Y.M."/>
            <person name="Simonyi S."/>
            <person name="Grun P."/>
            <person name="Shapiro-Ilan D."/>
            <person name="Pidot S.J."/>
            <person name="Stinear T.P."/>
            <person name="Ebersberger I."/>
            <person name="Bode H.B."/>
        </authorList>
    </citation>
    <scope>NUCLEOTIDE SEQUENCE [LARGE SCALE GENOMIC DNA]</scope>
    <source>
        <strain evidence="2 3">DSM 17907</strain>
    </source>
</reference>
<dbReference type="AlphaFoldDB" id="A0A2D0LAQ6"/>
<dbReference type="Proteomes" id="UP000221101">
    <property type="component" value="Unassembled WGS sequence"/>
</dbReference>
<gene>
    <name evidence="2" type="ORF">Xkoz_02320</name>
</gene>
<dbReference type="PANTHER" id="PTHR45947:SF3">
    <property type="entry name" value="SULFOQUINOVOSYL TRANSFERASE SQD2"/>
    <property type="match status" value="1"/>
</dbReference>
<dbReference type="OrthoDB" id="9807414at2"/>
<dbReference type="InterPro" id="IPR001296">
    <property type="entry name" value="Glyco_trans_1"/>
</dbReference>
<feature type="domain" description="Glycosyl transferase family 1" evidence="1">
    <location>
        <begin position="192"/>
        <end position="364"/>
    </location>
</feature>
<keyword evidence="3" id="KW-1185">Reference proteome</keyword>
<organism evidence="2 3">
    <name type="scientific">Xenorhabdus kozodoii</name>
    <dbReference type="NCBI Taxonomy" id="351676"/>
    <lineage>
        <taxon>Bacteria</taxon>
        <taxon>Pseudomonadati</taxon>
        <taxon>Pseudomonadota</taxon>
        <taxon>Gammaproteobacteria</taxon>
        <taxon>Enterobacterales</taxon>
        <taxon>Morganellaceae</taxon>
        <taxon>Xenorhabdus</taxon>
    </lineage>
</organism>
<dbReference type="Gene3D" id="3.40.50.2000">
    <property type="entry name" value="Glycogen Phosphorylase B"/>
    <property type="match status" value="2"/>
</dbReference>
<evidence type="ECO:0000313" key="3">
    <source>
        <dbReference type="Proteomes" id="UP000221101"/>
    </source>
</evidence>
<proteinExistence type="predicted"/>
<dbReference type="GO" id="GO:0016757">
    <property type="term" value="F:glycosyltransferase activity"/>
    <property type="evidence" value="ECO:0007669"/>
    <property type="project" value="InterPro"/>
</dbReference>
<evidence type="ECO:0000313" key="2">
    <source>
        <dbReference type="EMBL" id="PHM72761.1"/>
    </source>
</evidence>
<protein>
    <submittedName>
        <fullName evidence="2">Lipopolysaccharide 1,2-N-acetylglucosaminetransferase</fullName>
    </submittedName>
</protein>
<dbReference type="CDD" id="cd03801">
    <property type="entry name" value="GT4_PimA-like"/>
    <property type="match status" value="1"/>
</dbReference>
<accession>A0A2D0LAQ6</accession>
<dbReference type="InterPro" id="IPR050194">
    <property type="entry name" value="Glycosyltransferase_grp1"/>
</dbReference>
<dbReference type="SUPFAM" id="SSF53756">
    <property type="entry name" value="UDP-Glycosyltransferase/glycogen phosphorylase"/>
    <property type="match status" value="1"/>
</dbReference>
<dbReference type="EMBL" id="NJCX01000015">
    <property type="protein sequence ID" value="PHM72761.1"/>
    <property type="molecule type" value="Genomic_DNA"/>
</dbReference>
<sequence>MISVDCFLMKKFVFVAPEFHSIPPNYAAAVEWWIYNVAKISQANNLIICKGEKTEKTVEKISDYATIHRIYISAIYKRFFRKWSRLDPYPYAKRVVDTVSCSQNQPHDKPILIIQNSVSLYNEIKQYYPEEQMVLHLHNKHNVATLGAGTKLITPSHFLANFFRNEAKLENIKVVPNGIDKMLYMQQSCWKRERFGLKNTAKVILYAGRLDERKGVLELMEAVSLLHKKDTQITLLLIGEYTKSTKGEREVYRKKVVDKALEMTGCCVLAGNIPPANMHQVYSLADLTVVPSLWEEPFCMVALESMARGTPVLASPRGGIKEFVVPNNTGFLLQEPLSPESIAQDILDTLSDSRLHDITEKGKEMALTNYDWHTVNESLTTVLSEWF</sequence>
<comment type="caution">
    <text evidence="2">The sequence shown here is derived from an EMBL/GenBank/DDBJ whole genome shotgun (WGS) entry which is preliminary data.</text>
</comment>
<dbReference type="Pfam" id="PF00534">
    <property type="entry name" value="Glycos_transf_1"/>
    <property type="match status" value="1"/>
</dbReference>
<dbReference type="PANTHER" id="PTHR45947">
    <property type="entry name" value="SULFOQUINOVOSYL TRANSFERASE SQD2"/>
    <property type="match status" value="1"/>
</dbReference>
<keyword evidence="2" id="KW-0808">Transferase</keyword>
<evidence type="ECO:0000259" key="1">
    <source>
        <dbReference type="Pfam" id="PF00534"/>
    </source>
</evidence>
<name>A0A2D0LAQ6_9GAMM</name>